<sequence>MQSQLPMLERINLGELENAEARKDRNIALANVLGWLGYRNLAASWLWLELIQYYGDGPGRTLTGYGLAYDYFDHMTRLDPNFFLGYRLSSLVLAYRAGQPEQAIEILDRGIQQFTPETNPGAWRLYVDRALLNFLFLGDAQAGRDDYYRAAAWREQVGLPGDDFRQLGDNIARSPLSRRARFDVWMSVFNSTTDRDTRIFVLEQLAQLGTVLRTLPTGEIEIQAPPLPDFPDEEPYLLRL</sequence>
<proteinExistence type="predicted"/>
<keyword evidence="2" id="KW-1185">Reference proteome</keyword>
<dbReference type="EMBL" id="JAFIRA010000009">
    <property type="protein sequence ID" value="MCJ2542341.1"/>
    <property type="molecule type" value="Genomic_DNA"/>
</dbReference>
<dbReference type="Proteomes" id="UP000830835">
    <property type="component" value="Unassembled WGS sequence"/>
</dbReference>
<reference evidence="1" key="1">
    <citation type="submission" date="2021-02" db="EMBL/GenBank/DDBJ databases">
        <title>The CRISPR/cas machinery reduction and long-range gene transfer in the hot spring cyanobacterium Synechococcus.</title>
        <authorList>
            <person name="Dvorak P."/>
            <person name="Jahodarova E."/>
            <person name="Hasler P."/>
            <person name="Poulickova A."/>
        </authorList>
    </citation>
    <scope>NUCLEOTIDE SEQUENCE</scope>
    <source>
        <strain evidence="1">Rupite</strain>
    </source>
</reference>
<gene>
    <name evidence="1" type="ORF">JX360_05375</name>
</gene>
<accession>A0ABT0C974</accession>
<comment type="caution">
    <text evidence="1">The sequence shown here is derived from an EMBL/GenBank/DDBJ whole genome shotgun (WGS) entry which is preliminary data.</text>
</comment>
<evidence type="ECO:0000313" key="2">
    <source>
        <dbReference type="Proteomes" id="UP000830835"/>
    </source>
</evidence>
<evidence type="ECO:0008006" key="3">
    <source>
        <dbReference type="Google" id="ProtNLM"/>
    </source>
</evidence>
<organism evidence="1 2">
    <name type="scientific">Thermostichus vulcanus str. 'Rupite'</name>
    <dbReference type="NCBI Taxonomy" id="2813851"/>
    <lineage>
        <taxon>Bacteria</taxon>
        <taxon>Bacillati</taxon>
        <taxon>Cyanobacteriota</taxon>
        <taxon>Cyanophyceae</taxon>
        <taxon>Thermostichales</taxon>
        <taxon>Thermostichaceae</taxon>
        <taxon>Thermostichus</taxon>
    </lineage>
</organism>
<evidence type="ECO:0000313" key="1">
    <source>
        <dbReference type="EMBL" id="MCJ2542341.1"/>
    </source>
</evidence>
<name>A0ABT0C974_THEVL</name>
<protein>
    <recommendedName>
        <fullName evidence="3">Tetratricopeptide repeat protein</fullName>
    </recommendedName>
</protein>
<dbReference type="InterPro" id="IPR011990">
    <property type="entry name" value="TPR-like_helical_dom_sf"/>
</dbReference>
<dbReference type="SUPFAM" id="SSF48452">
    <property type="entry name" value="TPR-like"/>
    <property type="match status" value="1"/>
</dbReference>